<reference evidence="2" key="1">
    <citation type="submission" date="2023-03" db="EMBL/GenBank/DDBJ databases">
        <title>Massive genome expansion in bonnet fungi (Mycena s.s.) driven by repeated elements and novel gene families across ecological guilds.</title>
        <authorList>
            <consortium name="Lawrence Berkeley National Laboratory"/>
            <person name="Harder C.B."/>
            <person name="Miyauchi S."/>
            <person name="Viragh M."/>
            <person name="Kuo A."/>
            <person name="Thoen E."/>
            <person name="Andreopoulos B."/>
            <person name="Lu D."/>
            <person name="Skrede I."/>
            <person name="Drula E."/>
            <person name="Henrissat B."/>
            <person name="Morin E."/>
            <person name="Kohler A."/>
            <person name="Barry K."/>
            <person name="LaButti K."/>
            <person name="Morin E."/>
            <person name="Salamov A."/>
            <person name="Lipzen A."/>
            <person name="Mereny Z."/>
            <person name="Hegedus B."/>
            <person name="Baldrian P."/>
            <person name="Stursova M."/>
            <person name="Weitz H."/>
            <person name="Taylor A."/>
            <person name="Grigoriev I.V."/>
            <person name="Nagy L.G."/>
            <person name="Martin F."/>
            <person name="Kauserud H."/>
        </authorList>
    </citation>
    <scope>NUCLEOTIDE SEQUENCE</scope>
    <source>
        <strain evidence="2">CBHHK182m</strain>
    </source>
</reference>
<evidence type="ECO:0000313" key="3">
    <source>
        <dbReference type="Proteomes" id="UP001215598"/>
    </source>
</evidence>
<gene>
    <name evidence="2" type="ORF">B0H16DRAFT_1478207</name>
</gene>
<keyword evidence="1" id="KW-0732">Signal</keyword>
<organism evidence="2 3">
    <name type="scientific">Mycena metata</name>
    <dbReference type="NCBI Taxonomy" id="1033252"/>
    <lineage>
        <taxon>Eukaryota</taxon>
        <taxon>Fungi</taxon>
        <taxon>Dikarya</taxon>
        <taxon>Basidiomycota</taxon>
        <taxon>Agaricomycotina</taxon>
        <taxon>Agaricomycetes</taxon>
        <taxon>Agaricomycetidae</taxon>
        <taxon>Agaricales</taxon>
        <taxon>Marasmiineae</taxon>
        <taxon>Mycenaceae</taxon>
        <taxon>Mycena</taxon>
    </lineage>
</organism>
<dbReference type="Proteomes" id="UP001215598">
    <property type="component" value="Unassembled WGS sequence"/>
</dbReference>
<comment type="caution">
    <text evidence="2">The sequence shown here is derived from an EMBL/GenBank/DDBJ whole genome shotgun (WGS) entry which is preliminary data.</text>
</comment>
<accession>A0AAD7H7R1</accession>
<sequence length="180" mass="17113">MKTVILLSCFASIVAAAPITIMGRRFIRPISDTSGGSVAPADSGAGLGGLTGSLLTPLTDILGNLGLGGLTDAGRADATGATGGLGLAGILRHLPADGVDLTNDNETPNSAVGGGLPAVTSKPAAIPAGTVHNTLGGLEAAATGDLNGLAKLTGGAGAGGVASLLGGGLMRRLLAALSAR</sequence>
<name>A0AAD7H7R1_9AGAR</name>
<dbReference type="AlphaFoldDB" id="A0AAD7H7R1"/>
<proteinExistence type="predicted"/>
<feature type="chain" id="PRO_5041992252" evidence="1">
    <location>
        <begin position="17"/>
        <end position="180"/>
    </location>
</feature>
<protein>
    <submittedName>
        <fullName evidence="2">Uncharacterized protein</fullName>
    </submittedName>
</protein>
<evidence type="ECO:0000313" key="2">
    <source>
        <dbReference type="EMBL" id="KAJ7714156.1"/>
    </source>
</evidence>
<feature type="signal peptide" evidence="1">
    <location>
        <begin position="1"/>
        <end position="16"/>
    </location>
</feature>
<evidence type="ECO:0000256" key="1">
    <source>
        <dbReference type="SAM" id="SignalP"/>
    </source>
</evidence>
<keyword evidence="3" id="KW-1185">Reference proteome</keyword>
<dbReference type="EMBL" id="JARKIB010000330">
    <property type="protein sequence ID" value="KAJ7714156.1"/>
    <property type="molecule type" value="Genomic_DNA"/>
</dbReference>